<dbReference type="CDD" id="cd12148">
    <property type="entry name" value="fungal_TF_MHR"/>
    <property type="match status" value="1"/>
</dbReference>
<organism evidence="8 9">
    <name type="scientific">Aspergillus nanangensis</name>
    <dbReference type="NCBI Taxonomy" id="2582783"/>
    <lineage>
        <taxon>Eukaryota</taxon>
        <taxon>Fungi</taxon>
        <taxon>Dikarya</taxon>
        <taxon>Ascomycota</taxon>
        <taxon>Pezizomycotina</taxon>
        <taxon>Eurotiomycetes</taxon>
        <taxon>Eurotiomycetidae</taxon>
        <taxon>Eurotiales</taxon>
        <taxon>Aspergillaceae</taxon>
        <taxon>Aspergillus</taxon>
        <taxon>Aspergillus subgen. Circumdati</taxon>
    </lineage>
</organism>
<evidence type="ECO:0000256" key="6">
    <source>
        <dbReference type="SAM" id="MobiDB-lite"/>
    </source>
</evidence>
<dbReference type="SMART" id="SM00066">
    <property type="entry name" value="GAL4"/>
    <property type="match status" value="1"/>
</dbReference>
<dbReference type="SUPFAM" id="SSF48452">
    <property type="entry name" value="TPR-like"/>
    <property type="match status" value="1"/>
</dbReference>
<evidence type="ECO:0000256" key="4">
    <source>
        <dbReference type="ARBA" id="ARBA00023163"/>
    </source>
</evidence>
<dbReference type="PROSITE" id="PS00463">
    <property type="entry name" value="ZN2_CY6_FUNGAL_1"/>
    <property type="match status" value="1"/>
</dbReference>
<dbReference type="GO" id="GO:0043531">
    <property type="term" value="F:ADP binding"/>
    <property type="evidence" value="ECO:0007669"/>
    <property type="project" value="InterPro"/>
</dbReference>
<dbReference type="SUPFAM" id="SSF57701">
    <property type="entry name" value="Zn2/Cys6 DNA-binding domain"/>
    <property type="match status" value="1"/>
</dbReference>
<keyword evidence="4" id="KW-0804">Transcription</keyword>
<dbReference type="Pfam" id="PF00172">
    <property type="entry name" value="Zn_clus"/>
    <property type="match status" value="1"/>
</dbReference>
<dbReference type="InterPro" id="IPR001138">
    <property type="entry name" value="Zn2Cys6_DnaBD"/>
</dbReference>
<dbReference type="GO" id="GO:0006351">
    <property type="term" value="P:DNA-templated transcription"/>
    <property type="evidence" value="ECO:0007669"/>
    <property type="project" value="InterPro"/>
</dbReference>
<dbReference type="InterPro" id="IPR053137">
    <property type="entry name" value="NLR-like"/>
</dbReference>
<dbReference type="InterPro" id="IPR035994">
    <property type="entry name" value="Nucleoside_phosphorylase_sf"/>
</dbReference>
<evidence type="ECO:0000313" key="9">
    <source>
        <dbReference type="Proteomes" id="UP001194746"/>
    </source>
</evidence>
<evidence type="ECO:0000259" key="7">
    <source>
        <dbReference type="PROSITE" id="PS50048"/>
    </source>
</evidence>
<dbReference type="PROSITE" id="PS50048">
    <property type="entry name" value="ZN2_CY6_FUNGAL_2"/>
    <property type="match status" value="1"/>
</dbReference>
<dbReference type="InterPro" id="IPR011990">
    <property type="entry name" value="TPR-like_helical_dom_sf"/>
</dbReference>
<dbReference type="InterPro" id="IPR002182">
    <property type="entry name" value="NB-ARC"/>
</dbReference>
<dbReference type="SMART" id="SM00028">
    <property type="entry name" value="TPR"/>
    <property type="match status" value="9"/>
</dbReference>
<dbReference type="Pfam" id="PF13181">
    <property type="entry name" value="TPR_8"/>
    <property type="match status" value="1"/>
</dbReference>
<dbReference type="PANTHER" id="PTHR46082">
    <property type="entry name" value="ATP/GTP-BINDING PROTEIN-RELATED"/>
    <property type="match status" value="1"/>
</dbReference>
<dbReference type="Pfam" id="PF04082">
    <property type="entry name" value="Fungal_trans"/>
    <property type="match status" value="1"/>
</dbReference>
<dbReference type="Gene3D" id="3.40.50.300">
    <property type="entry name" value="P-loop containing nucleotide triphosphate hydrolases"/>
    <property type="match status" value="1"/>
</dbReference>
<dbReference type="CDD" id="cd00067">
    <property type="entry name" value="GAL4"/>
    <property type="match status" value="1"/>
</dbReference>
<dbReference type="InterPro" id="IPR027417">
    <property type="entry name" value="P-loop_NTPase"/>
</dbReference>
<keyword evidence="3" id="KW-0238">DNA-binding</keyword>
<feature type="domain" description="Zn(2)-C6 fungal-type" evidence="7">
    <location>
        <begin position="15"/>
        <end position="45"/>
    </location>
</feature>
<proteinExistence type="predicted"/>
<dbReference type="Gene3D" id="1.25.40.10">
    <property type="entry name" value="Tetratricopeptide repeat domain"/>
    <property type="match status" value="3"/>
</dbReference>
<gene>
    <name evidence="8" type="ORF">FE257_003784</name>
</gene>
<feature type="region of interest" description="Disordered" evidence="6">
    <location>
        <begin position="1"/>
        <end position="24"/>
    </location>
</feature>
<dbReference type="InterPro" id="IPR036864">
    <property type="entry name" value="Zn2-C6_fun-type_DNA-bd_sf"/>
</dbReference>
<dbReference type="SUPFAM" id="SSF53167">
    <property type="entry name" value="Purine and uridine phosphorylases"/>
    <property type="match status" value="1"/>
</dbReference>
<name>A0AAD4CCG3_ASPNN</name>
<dbReference type="Pfam" id="PF00931">
    <property type="entry name" value="NB-ARC"/>
    <property type="match status" value="1"/>
</dbReference>
<sequence length="1672" mass="187285">MSSDDNRPSKRARQACDPCRRKKSRCPGERPVCSYCERLGQPCVYSQNELGEGMPVDMARRLSQVEGRLEELINSLGSRQALTPVTVHADAHSGEEAIQNDTPPSDMFSVAQLYINCCHHQPLPLFSADRFVETISTRDPELLLALQAVCLRFQDESMDNQTPRIQECARQSRALVMERVSHGTLELSTLQTLCLLAVYEFTAGQITQAGLTINMAAYLAHSINLTGETLGDIHNDPNEKRRCLWSIYLLQALQGDGIQTTRLMSGVRTPFNTGSGLSPTCTPPSIPDASISGTNAKEDLGLVAYTIQLSEIWSLTMSYAASRVDPSSPPPWSPLADYSTITYRHMEFDSRVPLKYRYHANSFRDHSLDDLNHRRDFWAPYLFVQFMWLAIPCVLNHPFLLSMRLRSFRHTMPQAFIRQSFENITVHTNWMLHMIDLIEHKGFDVCDPVLAHCVVVVATIHLQHSFVDDPAFREKARSGYSKCLRFLTRLEKRWAHVKNMIERLHHLHESVSTSTDRQSWATSARLLWELLIYDHASKPPSLPEGLFGLSLSDPQSGNPVEERVMTPDPDFPLVGSAGISGHKTVAKEVVMYPPESVSTPDMNRHGSQTPSIPSRLHSRMDMRLAGGDGSRKADVRRRRIGAHNVVIASLPSGAYGNTSATSVGIQLLSSFDAVRIGFMVGIGGGVPSSHADIRLGDIVVSQPSDTFGGVIQYDLGKVLSNGHFRQTGMLNRPPNVLLTALATLQAHHFTEDSRVGGFVSDIQAKIAPHRARMFARPVQEDCLFRADYDHVASETCVHCDRSKLVPRSPRERQQPVIHYGLIGSANQVVKDGRRRDQLARDLGELLLIVPVDHQVHGIPATLRDPLADDADGERYWIVPFGRNKDFVGREEALTQLLGIIAPRAEPDDCQRTAIEGLGGVGKTQIALEAAFRMRETSPDCAVFWLAAVDAATFENSCREICRQLNIARSDDQKADVKSLVKTSLSQSKYTWLLIVDNADDTELLFGTTPLCDYLPFSTRGSILFTTRTHELVVELDIPPSSIVTLSEMRRPEAIELLHKNLTAHQRKSADHATTASLLDFLADLPLAIRQASAYMAKTGIAVTEYFQYCRSSDEALIKLLSKDFGDRTRYKNVQNPVATTWWISFRHISRDSALAARYVKFMSFLAERDIPKDLLPEGNALDVYEAVGTLKAYAFITEREGQESYDMHRLVRLAMRNWLAQDGGELVACVTAVMRRLDEMFPLPEHRNRQVWVRYLPHILTTLEFRGYSTDNAVKSDLLSNVGTGSYMLGKYHDAEGFHRQTLELRGEMLGAEHPDTLGSMNSLSDALWGQGKYDEAESMYQRTLALRTKVLGADHPDTLTSMNNLSNALWSQGKYKEASAMYESTLELRKRVLGVEHPDTLTSMSDLSDTLWGLGKYKEAESMYRQVLTLRTKALGADHPDTLTSMNNLANDLWSQGKYSDAEALHSATLQQRTKVLGPEHPDTLRSMNNLAVVAENLKKYSEAEAMHRGALELQTKVLGEAHLETTRSMNNVAALLLSLEKYGEAESILRRAGELQTKALGAEHPETLRSMDNLGRALHGQGMYEEAELNYRQTLDHLIKVHGMEHPHTLRTMHHLALVLDSQRRYEEAESMYRQTVELRTKVLGSTHPFTLESLKNLASVLKSRGKRED</sequence>
<reference evidence="8" key="1">
    <citation type="journal article" date="2019" name="Beilstein J. Org. Chem.">
        <title>Nanangenines: drimane sesquiterpenoids as the dominant metabolite cohort of a novel Australian fungus, Aspergillus nanangensis.</title>
        <authorList>
            <person name="Lacey H.J."/>
            <person name="Gilchrist C.L.M."/>
            <person name="Crombie A."/>
            <person name="Kalaitzis J.A."/>
            <person name="Vuong D."/>
            <person name="Rutledge P.J."/>
            <person name="Turner P."/>
            <person name="Pitt J.I."/>
            <person name="Lacey E."/>
            <person name="Chooi Y.H."/>
            <person name="Piggott A.M."/>
        </authorList>
    </citation>
    <scope>NUCLEOTIDE SEQUENCE</scope>
    <source>
        <strain evidence="8">MST-FP2251</strain>
    </source>
</reference>
<keyword evidence="2" id="KW-0805">Transcription regulation</keyword>
<dbReference type="Proteomes" id="UP001194746">
    <property type="component" value="Unassembled WGS sequence"/>
</dbReference>
<protein>
    <recommendedName>
        <fullName evidence="7">Zn(2)-C6 fungal-type domain-containing protein</fullName>
    </recommendedName>
</protein>
<evidence type="ECO:0000256" key="1">
    <source>
        <dbReference type="ARBA" id="ARBA00022723"/>
    </source>
</evidence>
<accession>A0AAD4CCG3</accession>
<evidence type="ECO:0000256" key="2">
    <source>
        <dbReference type="ARBA" id="ARBA00023015"/>
    </source>
</evidence>
<dbReference type="EMBL" id="VCAU01000172">
    <property type="protein sequence ID" value="KAF9883293.1"/>
    <property type="molecule type" value="Genomic_DNA"/>
</dbReference>
<dbReference type="GO" id="GO:0009893">
    <property type="term" value="P:positive regulation of metabolic process"/>
    <property type="evidence" value="ECO:0007669"/>
    <property type="project" value="UniProtKB-ARBA"/>
</dbReference>
<evidence type="ECO:0000256" key="5">
    <source>
        <dbReference type="ARBA" id="ARBA00023242"/>
    </source>
</evidence>
<dbReference type="PANTHER" id="PTHR46082:SF6">
    <property type="entry name" value="AAA+ ATPASE DOMAIN-CONTAINING PROTEIN-RELATED"/>
    <property type="match status" value="1"/>
</dbReference>
<evidence type="ECO:0000256" key="3">
    <source>
        <dbReference type="ARBA" id="ARBA00023125"/>
    </source>
</evidence>
<reference evidence="8" key="2">
    <citation type="submission" date="2020-02" db="EMBL/GenBank/DDBJ databases">
        <authorList>
            <person name="Gilchrist C.L.M."/>
            <person name="Chooi Y.-H."/>
        </authorList>
    </citation>
    <scope>NUCLEOTIDE SEQUENCE</scope>
    <source>
        <strain evidence="8">MST-FP2251</strain>
    </source>
</reference>
<dbReference type="SUPFAM" id="SSF52540">
    <property type="entry name" value="P-loop containing nucleoside triphosphate hydrolases"/>
    <property type="match status" value="1"/>
</dbReference>
<dbReference type="Gene3D" id="3.40.50.1580">
    <property type="entry name" value="Nucleoside phosphorylase domain"/>
    <property type="match status" value="1"/>
</dbReference>
<dbReference type="Pfam" id="PF13374">
    <property type="entry name" value="TPR_10"/>
    <property type="match status" value="2"/>
</dbReference>
<dbReference type="GO" id="GO:0003677">
    <property type="term" value="F:DNA binding"/>
    <property type="evidence" value="ECO:0007669"/>
    <property type="project" value="UniProtKB-KW"/>
</dbReference>
<dbReference type="Pfam" id="PF13424">
    <property type="entry name" value="TPR_12"/>
    <property type="match status" value="3"/>
</dbReference>
<evidence type="ECO:0000313" key="8">
    <source>
        <dbReference type="EMBL" id="KAF9883293.1"/>
    </source>
</evidence>
<dbReference type="Gene3D" id="4.10.240.10">
    <property type="entry name" value="Zn(2)-C6 fungal-type DNA-binding domain"/>
    <property type="match status" value="1"/>
</dbReference>
<dbReference type="InterPro" id="IPR007219">
    <property type="entry name" value="XnlR_reg_dom"/>
</dbReference>
<dbReference type="GO" id="GO:0008270">
    <property type="term" value="F:zinc ion binding"/>
    <property type="evidence" value="ECO:0007669"/>
    <property type="project" value="InterPro"/>
</dbReference>
<dbReference type="GO" id="GO:0000981">
    <property type="term" value="F:DNA-binding transcription factor activity, RNA polymerase II-specific"/>
    <property type="evidence" value="ECO:0007669"/>
    <property type="project" value="InterPro"/>
</dbReference>
<dbReference type="GO" id="GO:0003824">
    <property type="term" value="F:catalytic activity"/>
    <property type="evidence" value="ECO:0007669"/>
    <property type="project" value="InterPro"/>
</dbReference>
<dbReference type="InterPro" id="IPR019734">
    <property type="entry name" value="TPR_rpt"/>
</dbReference>
<comment type="caution">
    <text evidence="8">The sequence shown here is derived from an EMBL/GenBank/DDBJ whole genome shotgun (WGS) entry which is preliminary data.</text>
</comment>
<keyword evidence="1" id="KW-0479">Metal-binding</keyword>
<dbReference type="GO" id="GO:0009116">
    <property type="term" value="P:nucleoside metabolic process"/>
    <property type="evidence" value="ECO:0007669"/>
    <property type="project" value="InterPro"/>
</dbReference>
<keyword evidence="5" id="KW-0539">Nucleus</keyword>
<keyword evidence="9" id="KW-1185">Reference proteome</keyword>